<dbReference type="EMBL" id="FWEY01000009">
    <property type="protein sequence ID" value="SLM52843.1"/>
    <property type="molecule type" value="Genomic_DNA"/>
</dbReference>
<dbReference type="InterPro" id="IPR010930">
    <property type="entry name" value="Flg_bb/hook_C_dom"/>
</dbReference>
<feature type="domain" description="Flagellar basal body rod protein N-terminal" evidence="7">
    <location>
        <begin position="10"/>
        <end position="35"/>
    </location>
</feature>
<gene>
    <name evidence="9" type="ORF">TPAS_2551</name>
</gene>
<evidence type="ECO:0000313" key="10">
    <source>
        <dbReference type="Proteomes" id="UP000195985"/>
    </source>
</evidence>
<evidence type="ECO:0000256" key="5">
    <source>
        <dbReference type="ARBA" id="ARBA00025933"/>
    </source>
</evidence>
<dbReference type="Proteomes" id="UP000195985">
    <property type="component" value="Unassembled WGS sequence"/>
</dbReference>
<dbReference type="InterPro" id="IPR019776">
    <property type="entry name" value="Flagellar_basal_body_rod_CS"/>
</dbReference>
<protein>
    <recommendedName>
        <fullName evidence="3 6">Flagellar basal-body rod protein FlgC</fullName>
    </recommendedName>
</protein>
<dbReference type="GO" id="GO:0071978">
    <property type="term" value="P:bacterial-type flagellum-dependent swarming motility"/>
    <property type="evidence" value="ECO:0007669"/>
    <property type="project" value="TreeGrafter"/>
</dbReference>
<evidence type="ECO:0000256" key="1">
    <source>
        <dbReference type="ARBA" id="ARBA00004117"/>
    </source>
</evidence>
<comment type="similarity">
    <text evidence="2">Belongs to the flagella basal body rod proteins family.</text>
</comment>
<name>A0A1W1IJC0_9LACT</name>
<dbReference type="Pfam" id="PF00460">
    <property type="entry name" value="Flg_bb_rod"/>
    <property type="match status" value="1"/>
</dbReference>
<dbReference type="PANTHER" id="PTHR30435">
    <property type="entry name" value="FLAGELLAR PROTEIN"/>
    <property type="match status" value="1"/>
</dbReference>
<feature type="domain" description="Flagellar basal-body/hook protein C-terminal" evidence="8">
    <location>
        <begin position="97"/>
        <end position="141"/>
    </location>
</feature>
<evidence type="ECO:0000256" key="3">
    <source>
        <dbReference type="ARBA" id="ARBA00017941"/>
    </source>
</evidence>
<organism evidence="9 10">
    <name type="scientific">Trichococcus pasteurii</name>
    <dbReference type="NCBI Taxonomy" id="43064"/>
    <lineage>
        <taxon>Bacteria</taxon>
        <taxon>Bacillati</taxon>
        <taxon>Bacillota</taxon>
        <taxon>Bacilli</taxon>
        <taxon>Lactobacillales</taxon>
        <taxon>Carnobacteriaceae</taxon>
        <taxon>Trichococcus</taxon>
    </lineage>
</organism>
<dbReference type="InterPro" id="IPR001444">
    <property type="entry name" value="Flag_bb_rod_N"/>
</dbReference>
<keyword evidence="10" id="KW-1185">Reference proteome</keyword>
<dbReference type="STRING" id="43064.SAMN04488086_11088"/>
<reference evidence="10" key="1">
    <citation type="submission" date="2016-04" db="EMBL/GenBank/DDBJ databases">
        <authorList>
            <person name="Strepis N."/>
        </authorList>
    </citation>
    <scope>NUCLEOTIDE SEQUENCE [LARGE SCALE GENOMIC DNA]</scope>
</reference>
<comment type="subcellular location">
    <subcellularLocation>
        <location evidence="1 6">Bacterial flagellum basal body</location>
    </subcellularLocation>
</comment>
<dbReference type="OrthoDB" id="9794148at2"/>
<proteinExistence type="inferred from homology"/>
<dbReference type="PROSITE" id="PS00588">
    <property type="entry name" value="FLAGELLA_BB_ROD"/>
    <property type="match status" value="1"/>
</dbReference>
<dbReference type="InterPro" id="IPR006299">
    <property type="entry name" value="FlgC"/>
</dbReference>
<dbReference type="Pfam" id="PF06429">
    <property type="entry name" value="Flg_bbr_C"/>
    <property type="match status" value="1"/>
</dbReference>
<evidence type="ECO:0000256" key="2">
    <source>
        <dbReference type="ARBA" id="ARBA00009677"/>
    </source>
</evidence>
<keyword evidence="4 6" id="KW-0975">Bacterial flagellum</keyword>
<evidence type="ECO:0000256" key="4">
    <source>
        <dbReference type="ARBA" id="ARBA00023143"/>
    </source>
</evidence>
<evidence type="ECO:0000259" key="8">
    <source>
        <dbReference type="Pfam" id="PF06429"/>
    </source>
</evidence>
<keyword evidence="9" id="KW-0969">Cilium</keyword>
<evidence type="ECO:0000313" key="9">
    <source>
        <dbReference type="EMBL" id="SLM52843.1"/>
    </source>
</evidence>
<keyword evidence="9" id="KW-0282">Flagellum</keyword>
<keyword evidence="9" id="KW-0966">Cell projection</keyword>
<dbReference type="GO" id="GO:0030694">
    <property type="term" value="C:bacterial-type flagellum basal body, rod"/>
    <property type="evidence" value="ECO:0007669"/>
    <property type="project" value="UniProtKB-UniRule"/>
</dbReference>
<dbReference type="RefSeq" id="WP_086628565.1">
    <property type="nucleotide sequence ID" value="NZ_FONM01000010.1"/>
</dbReference>
<comment type="subunit">
    <text evidence="5 6">The basal body constitutes a major portion of the flagellar organelle and consists of four rings (L,P,S, and M) mounted on a central rod. The rod consists of about 26 subunits of FlgG in the distal portion, and FlgB, FlgC and FlgF are thought to build up the proximal portion of the rod with about 6 subunits each.</text>
</comment>
<sequence length="144" mass="15885">MSIFDSLHINSSGLSLERLKLDVISTNIANVNTTRTEEGGPYLKKTVSFEESMKRTTTPGLNGSTEKSFGVRPTAIDSDETAVIREYDPTHIDADENGYVTKPNVNMADEMVDMMLTMRTYEANATALEASKDMLKRALQISAD</sequence>
<dbReference type="PANTHER" id="PTHR30435:SF2">
    <property type="entry name" value="FLAGELLAR BASAL-BODY ROD PROTEIN FLGC"/>
    <property type="match status" value="1"/>
</dbReference>
<dbReference type="AlphaFoldDB" id="A0A1W1IJC0"/>
<dbReference type="NCBIfam" id="TIGR01395">
    <property type="entry name" value="FlgC"/>
    <property type="match status" value="1"/>
</dbReference>
<evidence type="ECO:0000256" key="6">
    <source>
        <dbReference type="RuleBase" id="RU362062"/>
    </source>
</evidence>
<accession>A0A1W1IJC0</accession>
<evidence type="ECO:0000259" key="7">
    <source>
        <dbReference type="Pfam" id="PF00460"/>
    </source>
</evidence>